<feature type="compositionally biased region" description="Polar residues" evidence="7">
    <location>
        <begin position="1"/>
        <end position="16"/>
    </location>
</feature>
<dbReference type="Pfam" id="PF10551">
    <property type="entry name" value="MULE"/>
    <property type="match status" value="1"/>
</dbReference>
<comment type="subcellular location">
    <subcellularLocation>
        <location evidence="6">Nucleus</location>
    </subcellularLocation>
</comment>
<dbReference type="RefSeq" id="XP_014511652.1">
    <property type="nucleotide sequence ID" value="XM_014656166.1"/>
</dbReference>
<proteinExistence type="inferred from homology"/>
<name>A0A1S3V0D7_VIGRR</name>
<dbReference type="OrthoDB" id="1336263at2759"/>
<dbReference type="PROSITE" id="PS50966">
    <property type="entry name" value="ZF_SWIM"/>
    <property type="match status" value="1"/>
</dbReference>
<dbReference type="GO" id="GO:0008270">
    <property type="term" value="F:zinc ion binding"/>
    <property type="evidence" value="ECO:0007669"/>
    <property type="project" value="UniProtKB-UniRule"/>
</dbReference>
<evidence type="ECO:0000313" key="10">
    <source>
        <dbReference type="RefSeq" id="XP_014511652.1"/>
    </source>
</evidence>
<dbReference type="PANTHER" id="PTHR31669:SF283">
    <property type="entry name" value="PROTEIN FAR1-RELATED SEQUENCE"/>
    <property type="match status" value="1"/>
</dbReference>
<dbReference type="InterPro" id="IPR031052">
    <property type="entry name" value="FHY3/FAR1"/>
</dbReference>
<dbReference type="STRING" id="3916.A0A1S3V0D7"/>
<dbReference type="GO" id="GO:0005634">
    <property type="term" value="C:nucleus"/>
    <property type="evidence" value="ECO:0007669"/>
    <property type="project" value="UniProtKB-SubCell"/>
</dbReference>
<keyword evidence="3 5" id="KW-0863">Zinc-finger</keyword>
<dbReference type="SMART" id="SM00575">
    <property type="entry name" value="ZnF_PMZ"/>
    <property type="match status" value="1"/>
</dbReference>
<evidence type="ECO:0000256" key="3">
    <source>
        <dbReference type="ARBA" id="ARBA00022771"/>
    </source>
</evidence>
<evidence type="ECO:0000313" key="9">
    <source>
        <dbReference type="Proteomes" id="UP000087766"/>
    </source>
</evidence>
<evidence type="ECO:0000256" key="1">
    <source>
        <dbReference type="ARBA" id="ARBA00005889"/>
    </source>
</evidence>
<comment type="function">
    <text evidence="6">Putative transcription activator involved in regulating light control of development.</text>
</comment>
<dbReference type="Pfam" id="PF04434">
    <property type="entry name" value="SWIM"/>
    <property type="match status" value="1"/>
</dbReference>
<dbReference type="PANTHER" id="PTHR31669">
    <property type="entry name" value="PROTEIN FAR1-RELATED SEQUENCE 10-RELATED"/>
    <property type="match status" value="1"/>
</dbReference>
<dbReference type="InterPro" id="IPR006564">
    <property type="entry name" value="Znf_PMZ"/>
</dbReference>
<dbReference type="AlphaFoldDB" id="A0A1S3V0D7"/>
<keyword evidence="2 6" id="KW-0479">Metal-binding</keyword>
<organism evidence="9 10">
    <name type="scientific">Vigna radiata var. radiata</name>
    <name type="common">Mung bean</name>
    <name type="synonym">Phaseolus aureus</name>
    <dbReference type="NCBI Taxonomy" id="3916"/>
    <lineage>
        <taxon>Eukaryota</taxon>
        <taxon>Viridiplantae</taxon>
        <taxon>Streptophyta</taxon>
        <taxon>Embryophyta</taxon>
        <taxon>Tracheophyta</taxon>
        <taxon>Spermatophyta</taxon>
        <taxon>Magnoliopsida</taxon>
        <taxon>eudicotyledons</taxon>
        <taxon>Gunneridae</taxon>
        <taxon>Pentapetalae</taxon>
        <taxon>rosids</taxon>
        <taxon>fabids</taxon>
        <taxon>Fabales</taxon>
        <taxon>Fabaceae</taxon>
        <taxon>Papilionoideae</taxon>
        <taxon>50 kb inversion clade</taxon>
        <taxon>NPAAA clade</taxon>
        <taxon>indigoferoid/millettioid clade</taxon>
        <taxon>Phaseoleae</taxon>
        <taxon>Vigna</taxon>
    </lineage>
</organism>
<dbReference type="InterPro" id="IPR007527">
    <property type="entry name" value="Znf_SWIM"/>
</dbReference>
<evidence type="ECO:0000256" key="7">
    <source>
        <dbReference type="SAM" id="MobiDB-lite"/>
    </source>
</evidence>
<comment type="similarity">
    <text evidence="1 6">Belongs to the FHY3/FAR1 family.</text>
</comment>
<evidence type="ECO:0000259" key="8">
    <source>
        <dbReference type="PROSITE" id="PS50966"/>
    </source>
</evidence>
<dbReference type="Pfam" id="PF03101">
    <property type="entry name" value="FAR1"/>
    <property type="match status" value="1"/>
</dbReference>
<evidence type="ECO:0000256" key="5">
    <source>
        <dbReference type="PROSITE-ProRule" id="PRU00325"/>
    </source>
</evidence>
<feature type="domain" description="SWIM-type" evidence="8">
    <location>
        <begin position="534"/>
        <end position="570"/>
    </location>
</feature>
<dbReference type="GeneID" id="106770352"/>
<dbReference type="InterPro" id="IPR018289">
    <property type="entry name" value="MULE_transposase_dom"/>
</dbReference>
<reference evidence="10" key="2">
    <citation type="submission" date="2025-08" db="UniProtKB">
        <authorList>
            <consortium name="RefSeq"/>
        </authorList>
    </citation>
    <scope>IDENTIFICATION</scope>
    <source>
        <tissue evidence="10">Leaf</tissue>
    </source>
</reference>
<evidence type="ECO:0000256" key="6">
    <source>
        <dbReference type="RuleBase" id="RU367018"/>
    </source>
</evidence>
<keyword evidence="6" id="KW-0539">Nucleus</keyword>
<reference evidence="9" key="1">
    <citation type="journal article" date="2014" name="Nat. Commun.">
        <title>Genome sequence of mungbean and insights into evolution within Vigna species.</title>
        <authorList>
            <person name="Kang Y.J."/>
            <person name="Kim S.K."/>
            <person name="Kim M.Y."/>
            <person name="Lestari P."/>
            <person name="Kim K.H."/>
            <person name="Ha B.K."/>
            <person name="Jun T.H."/>
            <person name="Hwang W.J."/>
            <person name="Lee T."/>
            <person name="Lee J."/>
            <person name="Shim S."/>
            <person name="Yoon M.Y."/>
            <person name="Jang Y.E."/>
            <person name="Han K.S."/>
            <person name="Taeprayoon P."/>
            <person name="Yoon N."/>
            <person name="Somta P."/>
            <person name="Tanya P."/>
            <person name="Kim K.S."/>
            <person name="Gwag J.G."/>
            <person name="Moon J.K."/>
            <person name="Lee Y.H."/>
            <person name="Park B.S."/>
            <person name="Bombarely A."/>
            <person name="Doyle J.J."/>
            <person name="Jackson S.A."/>
            <person name="Schafleitner R."/>
            <person name="Srinives P."/>
            <person name="Varshney R.K."/>
            <person name="Lee S.H."/>
        </authorList>
    </citation>
    <scope>NUCLEOTIDE SEQUENCE [LARGE SCALE GENOMIC DNA]</scope>
    <source>
        <strain evidence="9">cv. VC1973A</strain>
    </source>
</reference>
<sequence length="776" mass="88574">MDTTPNDVNDLAQSNGEPGEPYDTCQVKEPRINMCFDTMQDAKKFYTNYAITCGFAVRTRTSKKDEDNNVNYLRLVCSREGKYVSAIKPEVKTHPSQTNQCPIGITITRKGDKWFIKTFLLEHSHDLCPNTSKLIPGNRKLSMQAKHTLEVNDDAGVRINKSYLSIVSDAGGFENMDFVERDARNYIVQHRRSLCKDGDGQALLRHFSSMKDLNNDFFYDIALDEGNRICSVFWADARSRAACAEFGDVVSFDTTYLTNKYDMPFAPFVGLNHHGHSILLGCGLLSSEDTLSFVWLFECWFRCMGNKAPDGIITDQCRAMANAIEQVFPQTRHRWCLWHIMKKLPEKFQGYKNYVAIKTDIHALVYDCGSQMDFENGWEELLRNHALEGNDWLCNLYDERQKWVPCYLRNDFWAGMSTTQRSEGMNAFFDGFINSSTTLQQFVVQFDNALRVKAQKEIQADFSFLNTTVGCGSQSPIERQFQLEYTHEKFEEVQTEFRSRMNCFIKNSVKDNLLNMYTVKEERVFEGKCADKYYTVQFDPLTKSTTCSCLLFEFKGIICRHSLLVFGQEDVCNVPSKYILRRWSKNICRRHTLIRAVYGTSKHQPTMERYQQLCKKFYDIAEVACESEVLSNDLEKDLQSLAQKFGCSTSMCTKIISDGGELRYGYPVGSPPPDTAGGNEDVLVRSPLAVKRKGRPRTNRLKSTVEKKTRKGRTPSAKKSSTAVLQYSETTLADVTQSVEVVPFPYQLSEQFGVVPSGFMSLLSSVHNTFDNTIVG</sequence>
<protein>
    <recommendedName>
        <fullName evidence="6">Protein FAR1-RELATED SEQUENCE</fullName>
    </recommendedName>
</protein>
<dbReference type="KEGG" id="vra:106770352"/>
<dbReference type="InterPro" id="IPR004330">
    <property type="entry name" value="FAR1_DNA_bnd_dom"/>
</dbReference>
<evidence type="ECO:0000256" key="4">
    <source>
        <dbReference type="ARBA" id="ARBA00022833"/>
    </source>
</evidence>
<gene>
    <name evidence="10" type="primary">LOC106770352</name>
</gene>
<keyword evidence="4 6" id="KW-0862">Zinc</keyword>
<keyword evidence="9" id="KW-1185">Reference proteome</keyword>
<accession>A0A1S3V0D7</accession>
<dbReference type="Proteomes" id="UP000087766">
    <property type="component" value="Chromosome 8"/>
</dbReference>
<evidence type="ECO:0000256" key="2">
    <source>
        <dbReference type="ARBA" id="ARBA00022723"/>
    </source>
</evidence>
<dbReference type="GO" id="GO:0006355">
    <property type="term" value="P:regulation of DNA-templated transcription"/>
    <property type="evidence" value="ECO:0007669"/>
    <property type="project" value="UniProtKB-UniRule"/>
</dbReference>
<feature type="region of interest" description="Disordered" evidence="7">
    <location>
        <begin position="1"/>
        <end position="23"/>
    </location>
</feature>
<feature type="region of interest" description="Disordered" evidence="7">
    <location>
        <begin position="693"/>
        <end position="722"/>
    </location>
</feature>